<dbReference type="GO" id="GO:0005840">
    <property type="term" value="C:ribosome"/>
    <property type="evidence" value="ECO:0007669"/>
    <property type="project" value="UniProtKB-KW"/>
</dbReference>
<sequence>MTAERNLRKTRVGVVTSDKMDKTVVVAVETLVQHPLYKKRIRRTKKFKAHDEQNQCKVGDKVRIMETRPLSKDKRWRVVEIIESAKVF</sequence>
<accession>A0ABS4JN10</accession>
<comment type="similarity">
    <text evidence="1 6 7">Belongs to the universal ribosomal protein uS17 family.</text>
</comment>
<keyword evidence="3 6" id="KW-0694">RNA-binding</keyword>
<dbReference type="InterPro" id="IPR019979">
    <property type="entry name" value="Ribosomal_uS17_CS"/>
</dbReference>
<evidence type="ECO:0000256" key="1">
    <source>
        <dbReference type="ARBA" id="ARBA00010254"/>
    </source>
</evidence>
<reference evidence="8 9" key="1">
    <citation type="submission" date="2021-03" db="EMBL/GenBank/DDBJ databases">
        <title>Genomic Encyclopedia of Type Strains, Phase IV (KMG-IV): sequencing the most valuable type-strain genomes for metagenomic binning, comparative biology and taxonomic classification.</title>
        <authorList>
            <person name="Goeker M."/>
        </authorList>
    </citation>
    <scope>NUCLEOTIDE SEQUENCE [LARGE SCALE GENOMIC DNA]</scope>
    <source>
        <strain evidence="8 9">DSM 27138</strain>
    </source>
</reference>
<dbReference type="EMBL" id="JAGGLG010000002">
    <property type="protein sequence ID" value="MBP2016922.1"/>
    <property type="molecule type" value="Genomic_DNA"/>
</dbReference>
<dbReference type="PROSITE" id="PS00056">
    <property type="entry name" value="RIBOSOMAL_S17"/>
    <property type="match status" value="1"/>
</dbReference>
<comment type="caution">
    <text evidence="8">The sequence shown here is derived from an EMBL/GenBank/DDBJ whole genome shotgun (WGS) entry which is preliminary data.</text>
</comment>
<dbReference type="Pfam" id="PF00366">
    <property type="entry name" value="Ribosomal_S17"/>
    <property type="match status" value="1"/>
</dbReference>
<gene>
    <name evidence="6" type="primary">rpsQ</name>
    <name evidence="8" type="ORF">J2Z79_000296</name>
</gene>
<dbReference type="PANTHER" id="PTHR10744:SF1">
    <property type="entry name" value="SMALL RIBOSOMAL SUBUNIT PROTEIN US17M"/>
    <property type="match status" value="1"/>
</dbReference>
<keyword evidence="2 6" id="KW-0699">rRNA-binding</keyword>
<dbReference type="PRINTS" id="PR00973">
    <property type="entry name" value="RIBOSOMALS17"/>
</dbReference>
<dbReference type="Proteomes" id="UP001519289">
    <property type="component" value="Unassembled WGS sequence"/>
</dbReference>
<evidence type="ECO:0000313" key="8">
    <source>
        <dbReference type="EMBL" id="MBP2016922.1"/>
    </source>
</evidence>
<evidence type="ECO:0000256" key="4">
    <source>
        <dbReference type="ARBA" id="ARBA00022980"/>
    </source>
</evidence>
<comment type="function">
    <text evidence="6">One of the primary rRNA binding proteins, it binds specifically to the 5'-end of 16S ribosomal RNA.</text>
</comment>
<dbReference type="InterPro" id="IPR000266">
    <property type="entry name" value="Ribosomal_uS17"/>
</dbReference>
<evidence type="ECO:0000313" key="9">
    <source>
        <dbReference type="Proteomes" id="UP001519289"/>
    </source>
</evidence>
<dbReference type="InterPro" id="IPR019984">
    <property type="entry name" value="Ribosomal_uS17_bact/chlr"/>
</dbReference>
<evidence type="ECO:0000256" key="5">
    <source>
        <dbReference type="ARBA" id="ARBA00023274"/>
    </source>
</evidence>
<dbReference type="HAMAP" id="MF_01345_B">
    <property type="entry name" value="Ribosomal_uS17_B"/>
    <property type="match status" value="1"/>
</dbReference>
<dbReference type="NCBIfam" id="NF004123">
    <property type="entry name" value="PRK05610.1"/>
    <property type="match status" value="1"/>
</dbReference>
<dbReference type="CDD" id="cd00364">
    <property type="entry name" value="Ribosomal_uS17"/>
    <property type="match status" value="1"/>
</dbReference>
<protein>
    <recommendedName>
        <fullName evidence="6">Small ribosomal subunit protein uS17</fullName>
    </recommendedName>
</protein>
<keyword evidence="5 6" id="KW-0687">Ribonucleoprotein</keyword>
<dbReference type="NCBIfam" id="TIGR03635">
    <property type="entry name" value="uS17_bact"/>
    <property type="match status" value="1"/>
</dbReference>
<name>A0ABS4JN10_9FIRM</name>
<evidence type="ECO:0000256" key="2">
    <source>
        <dbReference type="ARBA" id="ARBA00022730"/>
    </source>
</evidence>
<proteinExistence type="inferred from homology"/>
<dbReference type="Gene3D" id="2.40.50.140">
    <property type="entry name" value="Nucleic acid-binding proteins"/>
    <property type="match status" value="1"/>
</dbReference>
<evidence type="ECO:0000256" key="3">
    <source>
        <dbReference type="ARBA" id="ARBA00022884"/>
    </source>
</evidence>
<evidence type="ECO:0000256" key="6">
    <source>
        <dbReference type="HAMAP-Rule" id="MF_01345"/>
    </source>
</evidence>
<comment type="subunit">
    <text evidence="6">Part of the 30S ribosomal subunit.</text>
</comment>
<dbReference type="SUPFAM" id="SSF50249">
    <property type="entry name" value="Nucleic acid-binding proteins"/>
    <property type="match status" value="1"/>
</dbReference>
<evidence type="ECO:0000256" key="7">
    <source>
        <dbReference type="RuleBase" id="RU003872"/>
    </source>
</evidence>
<keyword evidence="9" id="KW-1185">Reference proteome</keyword>
<dbReference type="PANTHER" id="PTHR10744">
    <property type="entry name" value="40S RIBOSOMAL PROTEIN S11 FAMILY MEMBER"/>
    <property type="match status" value="1"/>
</dbReference>
<keyword evidence="4 6" id="KW-0689">Ribosomal protein</keyword>
<organism evidence="8 9">
    <name type="scientific">Symbiobacterium terraclitae</name>
    <dbReference type="NCBI Taxonomy" id="557451"/>
    <lineage>
        <taxon>Bacteria</taxon>
        <taxon>Bacillati</taxon>
        <taxon>Bacillota</taxon>
        <taxon>Clostridia</taxon>
        <taxon>Eubacteriales</taxon>
        <taxon>Symbiobacteriaceae</taxon>
        <taxon>Symbiobacterium</taxon>
    </lineage>
</organism>
<dbReference type="InterPro" id="IPR012340">
    <property type="entry name" value="NA-bd_OB-fold"/>
</dbReference>
<dbReference type="RefSeq" id="WP_209465082.1">
    <property type="nucleotide sequence ID" value="NZ_JAGGLG010000002.1"/>
</dbReference>